<dbReference type="EMBL" id="CM055103">
    <property type="protein sequence ID" value="KAJ7536543.1"/>
    <property type="molecule type" value="Genomic_DNA"/>
</dbReference>
<keyword evidence="2" id="KW-1185">Reference proteome</keyword>
<dbReference type="Proteomes" id="UP001162992">
    <property type="component" value="Chromosome 12"/>
</dbReference>
<reference evidence="2" key="1">
    <citation type="journal article" date="2024" name="Proc. Natl. Acad. Sci. U.S.A.">
        <title>Extraordinary preservation of gene collinearity over three hundred million years revealed in homosporous lycophytes.</title>
        <authorList>
            <person name="Li C."/>
            <person name="Wickell D."/>
            <person name="Kuo L.Y."/>
            <person name="Chen X."/>
            <person name="Nie B."/>
            <person name="Liao X."/>
            <person name="Peng D."/>
            <person name="Ji J."/>
            <person name="Jenkins J."/>
            <person name="Williams M."/>
            <person name="Shu S."/>
            <person name="Plott C."/>
            <person name="Barry K."/>
            <person name="Rajasekar S."/>
            <person name="Grimwood J."/>
            <person name="Han X."/>
            <person name="Sun S."/>
            <person name="Hou Z."/>
            <person name="He W."/>
            <person name="Dai G."/>
            <person name="Sun C."/>
            <person name="Schmutz J."/>
            <person name="Leebens-Mack J.H."/>
            <person name="Li F.W."/>
            <person name="Wang L."/>
        </authorList>
    </citation>
    <scope>NUCLEOTIDE SEQUENCE [LARGE SCALE GENOMIC DNA]</scope>
    <source>
        <strain evidence="2">cv. PW_Plant_1</strain>
    </source>
</reference>
<name>A0ACC2C3S5_DIPCM</name>
<protein>
    <submittedName>
        <fullName evidence="1">Uncharacterized protein</fullName>
    </submittedName>
</protein>
<evidence type="ECO:0000313" key="1">
    <source>
        <dbReference type="EMBL" id="KAJ7536543.1"/>
    </source>
</evidence>
<organism evidence="1 2">
    <name type="scientific">Diphasiastrum complanatum</name>
    <name type="common">Issler's clubmoss</name>
    <name type="synonym">Lycopodium complanatum</name>
    <dbReference type="NCBI Taxonomy" id="34168"/>
    <lineage>
        <taxon>Eukaryota</taxon>
        <taxon>Viridiplantae</taxon>
        <taxon>Streptophyta</taxon>
        <taxon>Embryophyta</taxon>
        <taxon>Tracheophyta</taxon>
        <taxon>Lycopodiopsida</taxon>
        <taxon>Lycopodiales</taxon>
        <taxon>Lycopodiaceae</taxon>
        <taxon>Lycopodioideae</taxon>
        <taxon>Diphasiastrum</taxon>
    </lineage>
</organism>
<comment type="caution">
    <text evidence="1">The sequence shown here is derived from an EMBL/GenBank/DDBJ whole genome shotgun (WGS) entry which is preliminary data.</text>
</comment>
<sequence length="83" mass="9308">MFLAPWIVHPLPLLCFLASPLVFLRVFGSMDRAQCKPLSSSCPLSRIHNSIDAKSFQNVLLLKAREDEDAELGPFLDFFGSNQ</sequence>
<accession>A0ACC2C3S5</accession>
<evidence type="ECO:0000313" key="2">
    <source>
        <dbReference type="Proteomes" id="UP001162992"/>
    </source>
</evidence>
<gene>
    <name evidence="1" type="ORF">O6H91_12G073400</name>
</gene>
<proteinExistence type="predicted"/>